<evidence type="ECO:0000313" key="2">
    <source>
        <dbReference type="EMBL" id="MBB5718631.1"/>
    </source>
</evidence>
<dbReference type="Pfam" id="PF10691">
    <property type="entry name" value="DUF2497"/>
    <property type="match status" value="1"/>
</dbReference>
<comment type="caution">
    <text evidence="2">The sequence shown here is derived from an EMBL/GenBank/DDBJ whole genome shotgun (WGS) entry which is preliminary data.</text>
</comment>
<name>A0A840YXZ1_9SPHN</name>
<evidence type="ECO:0008006" key="4">
    <source>
        <dbReference type="Google" id="ProtNLM"/>
    </source>
</evidence>
<keyword evidence="3" id="KW-1185">Reference proteome</keyword>
<feature type="region of interest" description="Disordered" evidence="1">
    <location>
        <begin position="71"/>
        <end position="130"/>
    </location>
</feature>
<dbReference type="InterPro" id="IPR019632">
    <property type="entry name" value="DUF2497"/>
</dbReference>
<gene>
    <name evidence="2" type="ORF">FHR23_001554</name>
</gene>
<dbReference type="RefSeq" id="WP_184002559.1">
    <property type="nucleotide sequence ID" value="NZ_BAABIF010000013.1"/>
</dbReference>
<dbReference type="Proteomes" id="UP000554342">
    <property type="component" value="Unassembled WGS sequence"/>
</dbReference>
<reference evidence="2 3" key="1">
    <citation type="submission" date="2020-08" db="EMBL/GenBank/DDBJ databases">
        <title>Genomic Encyclopedia of Type Strains, Phase IV (KMG-IV): sequencing the most valuable type-strain genomes for metagenomic binning, comparative biology and taxonomic classification.</title>
        <authorList>
            <person name="Goeker M."/>
        </authorList>
    </citation>
    <scope>NUCLEOTIDE SEQUENCE [LARGE SCALE GENOMIC DNA]</scope>
    <source>
        <strain evidence="2 3">DSM 27203</strain>
    </source>
</reference>
<evidence type="ECO:0000256" key="1">
    <source>
        <dbReference type="SAM" id="MobiDB-lite"/>
    </source>
</evidence>
<dbReference type="EMBL" id="JACIJI010000002">
    <property type="protein sequence ID" value="MBB5718631.1"/>
    <property type="molecule type" value="Genomic_DNA"/>
</dbReference>
<sequence length="195" mass="21286">MGDISNETSMEDILSSIKRIIAEEGGSVRKSRGRAAPAVQDAVDDDEGGPVDARDPADAVLELREAVEEAVANQDRLPRHAISAPPVEDYPPVAEEEPDQPVEVHEEVHREEPAKPASPETILSQRTAEASRGSLEALSRLIVRPETPGSDTLEGLVREMLRPMLREWLDTNLPAMVEKMVAREIARITAREGGC</sequence>
<proteinExistence type="predicted"/>
<feature type="compositionally biased region" description="Basic and acidic residues" evidence="1">
    <location>
        <begin position="102"/>
        <end position="114"/>
    </location>
</feature>
<protein>
    <recommendedName>
        <fullName evidence="4">DUF2497 domain-containing protein</fullName>
    </recommendedName>
</protein>
<evidence type="ECO:0000313" key="3">
    <source>
        <dbReference type="Proteomes" id="UP000554342"/>
    </source>
</evidence>
<feature type="region of interest" description="Disordered" evidence="1">
    <location>
        <begin position="24"/>
        <end position="54"/>
    </location>
</feature>
<accession>A0A840YXZ1</accession>
<organism evidence="2 3">
    <name type="scientific">Stakelama sediminis</name>
    <dbReference type="NCBI Taxonomy" id="463200"/>
    <lineage>
        <taxon>Bacteria</taxon>
        <taxon>Pseudomonadati</taxon>
        <taxon>Pseudomonadota</taxon>
        <taxon>Alphaproteobacteria</taxon>
        <taxon>Sphingomonadales</taxon>
        <taxon>Sphingomonadaceae</taxon>
        <taxon>Stakelama</taxon>
    </lineage>
</organism>
<dbReference type="AlphaFoldDB" id="A0A840YXZ1"/>